<accession>A0A395J074</accession>
<keyword evidence="1" id="KW-0812">Transmembrane</keyword>
<dbReference type="InterPro" id="IPR029063">
    <property type="entry name" value="SAM-dependent_MTases_sf"/>
</dbReference>
<dbReference type="EMBL" id="QKRW01000008">
    <property type="protein sequence ID" value="RAL65902.1"/>
    <property type="molecule type" value="Genomic_DNA"/>
</dbReference>
<reference evidence="2 3" key="1">
    <citation type="submission" date="2018-06" db="EMBL/GenBank/DDBJ databases">
        <title>Genome Sequence of the Brown Rot Fungal Pathogen Monilinia fructigena.</title>
        <authorList>
            <person name="Landi L."/>
            <person name="De Miccolis Angelini R.M."/>
            <person name="Pollastro S."/>
            <person name="Abate D."/>
            <person name="Faretra F."/>
            <person name="Romanazzi G."/>
        </authorList>
    </citation>
    <scope>NUCLEOTIDE SEQUENCE [LARGE SCALE GENOMIC DNA]</scope>
    <source>
        <strain evidence="2 3">Mfrg269</strain>
    </source>
</reference>
<proteinExistence type="predicted"/>
<evidence type="ECO:0008006" key="4">
    <source>
        <dbReference type="Google" id="ProtNLM"/>
    </source>
</evidence>
<protein>
    <recommendedName>
        <fullName evidence="4">Methyltransferase type 11 domain-containing protein</fullName>
    </recommendedName>
</protein>
<dbReference type="Proteomes" id="UP000249056">
    <property type="component" value="Unassembled WGS sequence"/>
</dbReference>
<name>A0A395J074_9HELO</name>
<evidence type="ECO:0000313" key="3">
    <source>
        <dbReference type="Proteomes" id="UP000249056"/>
    </source>
</evidence>
<evidence type="ECO:0000256" key="1">
    <source>
        <dbReference type="SAM" id="Phobius"/>
    </source>
</evidence>
<keyword evidence="1" id="KW-0472">Membrane</keyword>
<gene>
    <name evidence="2" type="ORF">DID88_005564</name>
</gene>
<organism evidence="2 3">
    <name type="scientific">Monilinia fructigena</name>
    <dbReference type="NCBI Taxonomy" id="38457"/>
    <lineage>
        <taxon>Eukaryota</taxon>
        <taxon>Fungi</taxon>
        <taxon>Dikarya</taxon>
        <taxon>Ascomycota</taxon>
        <taxon>Pezizomycotina</taxon>
        <taxon>Leotiomycetes</taxon>
        <taxon>Helotiales</taxon>
        <taxon>Sclerotiniaceae</taxon>
        <taxon>Monilinia</taxon>
    </lineage>
</organism>
<sequence length="107" mass="11779">MVDQYNARASNQGLSPSEMIAYQGNLLSSTSDPELEKEDLYEFDIAVVGLGFHHFDNPALAARKLGERLKKGGIFGRGGFLKVMMGMVILMVMAMAIVMRMDTMSQS</sequence>
<dbReference type="OrthoDB" id="3647at2759"/>
<evidence type="ECO:0000313" key="2">
    <source>
        <dbReference type="EMBL" id="RAL65902.1"/>
    </source>
</evidence>
<keyword evidence="1" id="KW-1133">Transmembrane helix</keyword>
<keyword evidence="3" id="KW-1185">Reference proteome</keyword>
<dbReference type="Gene3D" id="3.40.50.150">
    <property type="entry name" value="Vaccinia Virus protein VP39"/>
    <property type="match status" value="1"/>
</dbReference>
<dbReference type="SUPFAM" id="SSF53335">
    <property type="entry name" value="S-adenosyl-L-methionine-dependent methyltransferases"/>
    <property type="match status" value="1"/>
</dbReference>
<feature type="transmembrane region" description="Helical" evidence="1">
    <location>
        <begin position="79"/>
        <end position="99"/>
    </location>
</feature>
<dbReference type="AlphaFoldDB" id="A0A395J074"/>
<comment type="caution">
    <text evidence="2">The sequence shown here is derived from an EMBL/GenBank/DDBJ whole genome shotgun (WGS) entry which is preliminary data.</text>
</comment>